<dbReference type="RefSeq" id="WP_137061931.1">
    <property type="nucleotide sequence ID" value="NZ_PNXQ01000012.1"/>
</dbReference>
<organism evidence="2 3">
    <name type="scientific">Paenibacillus terrae</name>
    <dbReference type="NCBI Taxonomy" id="159743"/>
    <lineage>
        <taxon>Bacteria</taxon>
        <taxon>Bacillati</taxon>
        <taxon>Bacillota</taxon>
        <taxon>Bacilli</taxon>
        <taxon>Bacillales</taxon>
        <taxon>Paenibacillaceae</taxon>
        <taxon>Paenibacillus</taxon>
    </lineage>
</organism>
<dbReference type="Proteomes" id="UP000308114">
    <property type="component" value="Unassembled WGS sequence"/>
</dbReference>
<dbReference type="EMBL" id="PNXQ01000012">
    <property type="protein sequence ID" value="TKH44087.1"/>
    <property type="molecule type" value="Genomic_DNA"/>
</dbReference>
<gene>
    <name evidence="2" type="ORF">C1I60_12115</name>
</gene>
<accession>A0A4U2PX07</accession>
<protein>
    <submittedName>
        <fullName evidence="2">Uncharacterized protein</fullName>
    </submittedName>
</protein>
<evidence type="ECO:0000256" key="1">
    <source>
        <dbReference type="SAM" id="MobiDB-lite"/>
    </source>
</evidence>
<name>A0A4U2PX07_9BACL</name>
<evidence type="ECO:0000313" key="2">
    <source>
        <dbReference type="EMBL" id="TKH44087.1"/>
    </source>
</evidence>
<reference evidence="2 3" key="1">
    <citation type="submission" date="2018-01" db="EMBL/GenBank/DDBJ databases">
        <title>Bacillales members from the olive rhizosphere are effective biological control agents against Verticillium dahliae.</title>
        <authorList>
            <person name="Gomez-Lama C."/>
            <person name="Legarda G."/>
            <person name="Ruano-Rosa D."/>
            <person name="Pizarro-Tobias P."/>
            <person name="Valverde-Corredor A."/>
            <person name="Niqui J.L."/>
            <person name="Trivino J.C."/>
            <person name="Roca A."/>
            <person name="Mercado-Blanco J."/>
        </authorList>
    </citation>
    <scope>NUCLEOTIDE SEQUENCE [LARGE SCALE GENOMIC DNA]</scope>
    <source>
        <strain evidence="2 3">PIC167</strain>
    </source>
</reference>
<sequence length="59" mass="6850">MNLEKRQHSPQSFPTESSLRKHTLVGFRPYGAYLIQGIPQQQRSEDQMLLEAPYTDSRS</sequence>
<evidence type="ECO:0000313" key="3">
    <source>
        <dbReference type="Proteomes" id="UP000308114"/>
    </source>
</evidence>
<feature type="region of interest" description="Disordered" evidence="1">
    <location>
        <begin position="1"/>
        <end position="21"/>
    </location>
</feature>
<dbReference type="AlphaFoldDB" id="A0A4U2PX07"/>
<comment type="caution">
    <text evidence="2">The sequence shown here is derived from an EMBL/GenBank/DDBJ whole genome shotgun (WGS) entry which is preliminary data.</text>
</comment>
<proteinExistence type="predicted"/>
<feature type="region of interest" description="Disordered" evidence="1">
    <location>
        <begin position="39"/>
        <end position="59"/>
    </location>
</feature>